<dbReference type="AlphaFoldDB" id="A0A2S8BKL0"/>
<reference evidence="1 2" key="1">
    <citation type="journal article" date="2017" name="Int. J. Syst. Evol. Microbiol.">
        <title>Mycobacterium talmoniae sp. nov., a slowly growing mycobacterium isolated from human respiratory samples.</title>
        <authorList>
            <person name="Davidson R.M."/>
            <person name="DeGroote M.A."/>
            <person name="Marola J.L."/>
            <person name="Buss S."/>
            <person name="Jones V."/>
            <person name="McNeil M.R."/>
            <person name="Freifeld A.G."/>
            <person name="Elaine Epperson L."/>
            <person name="Hasan N.A."/>
            <person name="Jackson M."/>
            <person name="Iwen P.C."/>
            <person name="Salfinger M."/>
            <person name="Strong M."/>
        </authorList>
    </citation>
    <scope>NUCLEOTIDE SEQUENCE [LARGE SCALE GENOMIC DNA]</scope>
    <source>
        <strain evidence="1 2">ATCC BAA-2683</strain>
    </source>
</reference>
<evidence type="ECO:0000313" key="1">
    <source>
        <dbReference type="EMBL" id="PQM47222.1"/>
    </source>
</evidence>
<evidence type="ECO:0000313" key="2">
    <source>
        <dbReference type="Proteomes" id="UP000238296"/>
    </source>
</evidence>
<proteinExistence type="predicted"/>
<protein>
    <submittedName>
        <fullName evidence="1">Uncharacterized protein</fullName>
    </submittedName>
</protein>
<sequence>MLWVPNTTSTHGALRSTASLSFWARQPPTAICMSGLSRLRGARWLRLPYSLLSAFSRTAQVLNTTTSASVSAGARR</sequence>
<comment type="caution">
    <text evidence="1">The sequence shown here is derived from an EMBL/GenBank/DDBJ whole genome shotgun (WGS) entry which is preliminary data.</text>
</comment>
<gene>
    <name evidence="1" type="ORF">C1Y40_02594</name>
</gene>
<dbReference type="EMBL" id="PPEA01000370">
    <property type="protein sequence ID" value="PQM47222.1"/>
    <property type="molecule type" value="Genomic_DNA"/>
</dbReference>
<accession>A0A2S8BKL0</accession>
<dbReference type="Proteomes" id="UP000238296">
    <property type="component" value="Unassembled WGS sequence"/>
</dbReference>
<name>A0A2S8BKL0_9MYCO</name>
<organism evidence="1 2">
    <name type="scientific">Mycobacterium talmoniae</name>
    <dbReference type="NCBI Taxonomy" id="1858794"/>
    <lineage>
        <taxon>Bacteria</taxon>
        <taxon>Bacillati</taxon>
        <taxon>Actinomycetota</taxon>
        <taxon>Actinomycetes</taxon>
        <taxon>Mycobacteriales</taxon>
        <taxon>Mycobacteriaceae</taxon>
        <taxon>Mycobacterium</taxon>
    </lineage>
</organism>